<name>A0A109JQ18_9HYPH</name>
<gene>
    <name evidence="1" type="ORF">AS026_03825</name>
</gene>
<proteinExistence type="predicted"/>
<dbReference type="RefSeq" id="WP_028746980.1">
    <property type="nucleotide sequence ID" value="NZ_LNCD01000069.1"/>
</dbReference>
<dbReference type="Proteomes" id="UP000068164">
    <property type="component" value="Unassembled WGS sequence"/>
</dbReference>
<dbReference type="AlphaFoldDB" id="A0A109JQ18"/>
<reference evidence="1 2" key="1">
    <citation type="submission" date="2015-11" db="EMBL/GenBank/DDBJ databases">
        <title>Draft Genome Sequence of the Strain BR 10423 (Rhizobium sp.) isolated from nodules of Mimosa pudica.</title>
        <authorList>
            <person name="Barauna A.C."/>
            <person name="Zilli J.E."/>
            <person name="Simoes-Araujo J.L."/>
            <person name="Reis V.M."/>
            <person name="James E.K."/>
            <person name="Reis F.B.Jr."/>
            <person name="Rouws L.F."/>
            <person name="Passos S.R."/>
            <person name="Gois S.R."/>
        </authorList>
    </citation>
    <scope>NUCLEOTIDE SEQUENCE [LARGE SCALE GENOMIC DNA]</scope>
    <source>
        <strain evidence="1 2">BR10423</strain>
    </source>
</reference>
<evidence type="ECO:0000313" key="2">
    <source>
        <dbReference type="Proteomes" id="UP000068164"/>
    </source>
</evidence>
<protein>
    <submittedName>
        <fullName evidence="1">Uncharacterized protein</fullName>
    </submittedName>
</protein>
<comment type="caution">
    <text evidence="1">The sequence shown here is derived from an EMBL/GenBank/DDBJ whole genome shotgun (WGS) entry which is preliminary data.</text>
</comment>
<organism evidence="1 2">
    <name type="scientific">Rhizobium altiplani</name>
    <dbReference type="NCBI Taxonomy" id="1864509"/>
    <lineage>
        <taxon>Bacteria</taxon>
        <taxon>Pseudomonadati</taxon>
        <taxon>Pseudomonadota</taxon>
        <taxon>Alphaproteobacteria</taxon>
        <taxon>Hyphomicrobiales</taxon>
        <taxon>Rhizobiaceae</taxon>
        <taxon>Rhizobium/Agrobacterium group</taxon>
        <taxon>Rhizobium</taxon>
    </lineage>
</organism>
<dbReference type="EMBL" id="LNCD01000069">
    <property type="protein sequence ID" value="KWV53013.1"/>
    <property type="molecule type" value="Genomic_DNA"/>
</dbReference>
<sequence>MYTLKGAIFSLRDTLVVDGSIDPTLMGETVKLLKFLLDRNVTPVIVSNSSWIETASNARYPIF</sequence>
<keyword evidence="2" id="KW-1185">Reference proteome</keyword>
<accession>A0A109JQ18</accession>
<evidence type="ECO:0000313" key="1">
    <source>
        <dbReference type="EMBL" id="KWV53013.1"/>
    </source>
</evidence>